<keyword evidence="4 8" id="KW-0479">Metal-binding</keyword>
<evidence type="ECO:0000256" key="1">
    <source>
        <dbReference type="ARBA" id="ARBA00002339"/>
    </source>
</evidence>
<feature type="binding site" evidence="8">
    <location>
        <position position="93"/>
    </location>
    <ligand>
        <name>Ni(2+)</name>
        <dbReference type="ChEBI" id="CHEBI:49786"/>
    </ligand>
</feature>
<evidence type="ECO:0000259" key="10">
    <source>
        <dbReference type="Pfam" id="PF08753"/>
    </source>
</evidence>
<dbReference type="InterPro" id="IPR014864">
    <property type="entry name" value="TF_NikR_Ni-bd_C"/>
</dbReference>
<evidence type="ECO:0000256" key="5">
    <source>
        <dbReference type="ARBA" id="ARBA00023015"/>
    </source>
</evidence>
<dbReference type="NCBIfam" id="NF002815">
    <property type="entry name" value="PRK02967.1"/>
    <property type="match status" value="1"/>
</dbReference>
<feature type="binding site" evidence="8">
    <location>
        <position position="101"/>
    </location>
    <ligand>
        <name>Ni(2+)</name>
        <dbReference type="ChEBI" id="CHEBI:49786"/>
    </ligand>
</feature>
<evidence type="ECO:0000256" key="3">
    <source>
        <dbReference type="ARBA" id="ARBA00022596"/>
    </source>
</evidence>
<protein>
    <recommendedName>
        <fullName evidence="8">Putative nickel-responsive regulator</fullName>
    </recommendedName>
</protein>
<dbReference type="Pfam" id="PF01402">
    <property type="entry name" value="RHH_1"/>
    <property type="match status" value="1"/>
</dbReference>
<comment type="function">
    <text evidence="1 8">Transcriptional regulator.</text>
</comment>
<dbReference type="SUPFAM" id="SSF55021">
    <property type="entry name" value="ACT-like"/>
    <property type="match status" value="1"/>
</dbReference>
<proteinExistence type="inferred from homology"/>
<dbReference type="Gene3D" id="3.30.70.1150">
    <property type="entry name" value="ACT-like. Chain A, domain 2"/>
    <property type="match status" value="1"/>
</dbReference>
<dbReference type="HAMAP" id="MF_00476">
    <property type="entry name" value="NikR"/>
    <property type="match status" value="1"/>
</dbReference>
<name>A0A1I6X9X0_METTE</name>
<evidence type="ECO:0000313" key="11">
    <source>
        <dbReference type="EMBL" id="SFT35100.1"/>
    </source>
</evidence>
<dbReference type="GO" id="GO:0003677">
    <property type="term" value="F:DNA binding"/>
    <property type="evidence" value="ECO:0007669"/>
    <property type="project" value="UniProtKB-KW"/>
</dbReference>
<evidence type="ECO:0000313" key="12">
    <source>
        <dbReference type="Proteomes" id="UP000323733"/>
    </source>
</evidence>
<dbReference type="EMBL" id="FPAO01000001">
    <property type="protein sequence ID" value="SFT35100.1"/>
    <property type="molecule type" value="Genomic_DNA"/>
</dbReference>
<comment type="similarity">
    <text evidence="2 8">Belongs to the transcriptional regulatory CopG/NikR family.</text>
</comment>
<evidence type="ECO:0000256" key="6">
    <source>
        <dbReference type="ARBA" id="ARBA00023125"/>
    </source>
</evidence>
<dbReference type="InterPro" id="IPR013321">
    <property type="entry name" value="Arc_rbn_hlx_hlx"/>
</dbReference>
<keyword evidence="6 8" id="KW-0238">DNA-binding</keyword>
<dbReference type="InterPro" id="IPR027271">
    <property type="entry name" value="Acetolactate_synth/TF_NikR_C"/>
</dbReference>
<dbReference type="InterPro" id="IPR045865">
    <property type="entry name" value="ACT-like_dom_sf"/>
</dbReference>
<dbReference type="NCBIfam" id="NF003381">
    <property type="entry name" value="PRK04460.1"/>
    <property type="match status" value="1"/>
</dbReference>
<dbReference type="SUPFAM" id="SSF47598">
    <property type="entry name" value="Ribbon-helix-helix"/>
    <property type="match status" value="1"/>
</dbReference>
<dbReference type="PANTHER" id="PTHR34719">
    <property type="entry name" value="NICKEL-RESPONSIVE REGULATOR"/>
    <property type="match status" value="1"/>
</dbReference>
<keyword evidence="12" id="KW-1185">Reference proteome</keyword>
<organism evidence="11 12">
    <name type="scientific">Methanosarcina thermophila</name>
    <dbReference type="NCBI Taxonomy" id="2210"/>
    <lineage>
        <taxon>Archaea</taxon>
        <taxon>Methanobacteriati</taxon>
        <taxon>Methanobacteriota</taxon>
        <taxon>Stenosarchaea group</taxon>
        <taxon>Methanomicrobia</taxon>
        <taxon>Methanosarcinales</taxon>
        <taxon>Methanosarcinaceae</taxon>
        <taxon>Methanosarcina</taxon>
    </lineage>
</organism>
<dbReference type="InterPro" id="IPR050192">
    <property type="entry name" value="CopG/NikR_regulator"/>
</dbReference>
<reference evidence="11 12" key="1">
    <citation type="submission" date="2016-10" db="EMBL/GenBank/DDBJ databases">
        <authorList>
            <person name="Varghese N."/>
            <person name="Submissions S."/>
        </authorList>
    </citation>
    <scope>NUCLEOTIDE SEQUENCE [LARGE SCALE GENOMIC DNA]</scope>
    <source>
        <strain evidence="11 12">DSM 11855</strain>
    </source>
</reference>
<dbReference type="InterPro" id="IPR002145">
    <property type="entry name" value="CopG"/>
</dbReference>
<accession>A0A1I6X9X0</accession>
<dbReference type="Gene3D" id="1.10.1220.10">
    <property type="entry name" value="Met repressor-like"/>
    <property type="match status" value="1"/>
</dbReference>
<keyword evidence="7 8" id="KW-0804">Transcription</keyword>
<evidence type="ECO:0000259" key="9">
    <source>
        <dbReference type="Pfam" id="PF01402"/>
    </source>
</evidence>
<dbReference type="GO" id="GO:0010045">
    <property type="term" value="P:response to nickel cation"/>
    <property type="evidence" value="ECO:0007669"/>
    <property type="project" value="InterPro"/>
</dbReference>
<evidence type="ECO:0000256" key="7">
    <source>
        <dbReference type="ARBA" id="ARBA00023163"/>
    </source>
</evidence>
<comment type="cofactor">
    <cofactor evidence="8">
        <name>Ni(2+)</name>
        <dbReference type="ChEBI" id="CHEBI:49786"/>
    </cofactor>
    <text evidence="8">Binds 1 nickel ion per subunit.</text>
</comment>
<feature type="binding site" evidence="8">
    <location>
        <position position="82"/>
    </location>
    <ligand>
        <name>Ni(2+)</name>
        <dbReference type="ChEBI" id="CHEBI:49786"/>
    </ligand>
</feature>
<dbReference type="NCBIfam" id="NF002169">
    <property type="entry name" value="PRK01002.1"/>
    <property type="match status" value="1"/>
</dbReference>
<dbReference type="NCBIfam" id="NF001884">
    <property type="entry name" value="PRK00630.1"/>
    <property type="match status" value="1"/>
</dbReference>
<dbReference type="PANTHER" id="PTHR34719:SF2">
    <property type="entry name" value="NICKEL-RESPONSIVE REGULATOR"/>
    <property type="match status" value="1"/>
</dbReference>
<feature type="domain" description="Ribbon-helix-helix protein CopG" evidence="9">
    <location>
        <begin position="7"/>
        <end position="45"/>
    </location>
</feature>
<evidence type="ECO:0000256" key="2">
    <source>
        <dbReference type="ARBA" id="ARBA00008478"/>
    </source>
</evidence>
<evidence type="ECO:0000256" key="8">
    <source>
        <dbReference type="HAMAP-Rule" id="MF_00476"/>
    </source>
</evidence>
<feature type="domain" description="Transcription factor NikR nickel binding C-terminal" evidence="10">
    <location>
        <begin position="59"/>
        <end position="135"/>
    </location>
</feature>
<dbReference type="GO" id="GO:0003700">
    <property type="term" value="F:DNA-binding transcription factor activity"/>
    <property type="evidence" value="ECO:0007669"/>
    <property type="project" value="UniProtKB-UniRule"/>
</dbReference>
<dbReference type="InterPro" id="IPR022988">
    <property type="entry name" value="Ni_resp_reg_NikR"/>
</dbReference>
<feature type="binding site" evidence="8">
    <location>
        <position position="95"/>
    </location>
    <ligand>
        <name>Ni(2+)</name>
        <dbReference type="ChEBI" id="CHEBI:49786"/>
    </ligand>
</feature>
<sequence>MMETELMRIGVSLPDTLLSKFDEIIEKRGYSSRSEGIRDAIRSYISYYEWMGDIKGHRVGTVAVIYDHTKRGLSNALADIQHNYSHLIKSSVHIHLDHDNCFEVIVLDGDGEEIKELAESIMALKGVKFSKLTTVASNEKI</sequence>
<keyword evidence="5 8" id="KW-0805">Transcription regulation</keyword>
<keyword evidence="3 8" id="KW-0533">Nickel</keyword>
<evidence type="ECO:0000256" key="4">
    <source>
        <dbReference type="ARBA" id="ARBA00022723"/>
    </source>
</evidence>
<dbReference type="GO" id="GO:0016151">
    <property type="term" value="F:nickel cation binding"/>
    <property type="evidence" value="ECO:0007669"/>
    <property type="project" value="UniProtKB-UniRule"/>
</dbReference>
<dbReference type="Pfam" id="PF08753">
    <property type="entry name" value="NikR_C"/>
    <property type="match status" value="1"/>
</dbReference>
<dbReference type="InterPro" id="IPR010985">
    <property type="entry name" value="Ribbon_hlx_hlx"/>
</dbReference>
<gene>
    <name evidence="11" type="ORF">SAMN02910340_00344</name>
</gene>
<dbReference type="Proteomes" id="UP000323733">
    <property type="component" value="Unassembled WGS sequence"/>
</dbReference>
<dbReference type="CDD" id="cd22231">
    <property type="entry name" value="RHH_NikR_HicB-like"/>
    <property type="match status" value="1"/>
</dbReference>
<dbReference type="AlphaFoldDB" id="A0A1I6X9X0"/>